<dbReference type="InterPro" id="IPR045095">
    <property type="entry name" value="ACDP"/>
</dbReference>
<accession>A0A6G0X9E8</accession>
<sequence length="787" mass="87289">MDLRQLNGGGFGDGGGSGTSDWSTTEWVLRMGAVILLVVLAAIFSGLTLGYMSLDKIGLQIVIEAGDEPHATEQEKKNGRDAKKILKIRNDGHLLLTTLLFGNVGVNTILSIVMADMTSGVAGFLITTVLLVIFGELIPQALCSRHALAIGAKSIPVVWFFIILFYVFAKPIALCLDWMIGHDIGTIFTKRELGKMLEIHVRQNMLDSDETDIMKGAMHFKKKHVSEVMTPIEKVFTLPVTTKLDLKTIRDIYHQGYSRIPVWGKDKNDIVGLIFVKDLIFADPEEETTLLNFVHVFGRGVHRVWPDSTLGNVLQAFKMGRTHLALVHDVNNDGPGDPFYETKGVVTLEDIVEEILQAEIYDESDAIDAETHRKNRLSHRSYDPGFMHILDGKEQAKLLAKPEAEALAKHLVLNDTVFSTPDAQGQLLNVERVASILAKSHVIEFRPENAPHAELFTEFKVANYCLVVLEGFVLVSSGKNASLQKGGLWSVHGAASLLSPDGAYESDVTVEVPPDVYTRCVRISRLDFQATLYPMHIIEKPAVLAERRLEIQKADQDVRLEIPTPTAADQVRLEIPTPVAHFKSDMDSSQSFMPRYLYQHVVAKLARQFRIDKFGELTRFSVDFSNLTYVQAADAIVTYAATQPSAFITPFVVQYELYFELYASVKAIFDGDGRCVDTSAEFCATVTSNDFDVVQIACQCARDKMDLSVCPAMVNYNSNQVAAQLYTAKFHKVLAICIVVVVAIIVLVAISIFCIHRRCCKNRKSKTNPAATLPDEKPNAPSTLIKQ</sequence>
<evidence type="ECO:0000256" key="8">
    <source>
        <dbReference type="SAM" id="MobiDB-lite"/>
    </source>
</evidence>
<evidence type="ECO:0000256" key="9">
    <source>
        <dbReference type="SAM" id="Phobius"/>
    </source>
</evidence>
<dbReference type="PROSITE" id="PS51371">
    <property type="entry name" value="CBS"/>
    <property type="match status" value="1"/>
</dbReference>
<dbReference type="PANTHER" id="PTHR12064">
    <property type="entry name" value="METAL TRANSPORTER CNNM"/>
    <property type="match status" value="1"/>
</dbReference>
<feature type="transmembrane region" description="Helical" evidence="9">
    <location>
        <begin position="733"/>
        <end position="755"/>
    </location>
</feature>
<dbReference type="GO" id="GO:0010960">
    <property type="term" value="P:magnesium ion homeostasis"/>
    <property type="evidence" value="ECO:0007669"/>
    <property type="project" value="InterPro"/>
</dbReference>
<evidence type="ECO:0008006" key="14">
    <source>
        <dbReference type="Google" id="ProtNLM"/>
    </source>
</evidence>
<evidence type="ECO:0000256" key="4">
    <source>
        <dbReference type="ARBA" id="ARBA00022989"/>
    </source>
</evidence>
<dbReference type="InterPro" id="IPR000644">
    <property type="entry name" value="CBS_dom"/>
</dbReference>
<dbReference type="EMBL" id="VJMJ01000088">
    <property type="protein sequence ID" value="KAF0736717.1"/>
    <property type="molecule type" value="Genomic_DNA"/>
</dbReference>
<dbReference type="AlphaFoldDB" id="A0A6G0X9E8"/>
<dbReference type="InterPro" id="IPR044751">
    <property type="entry name" value="Ion_transp-like_CBS"/>
</dbReference>
<feature type="region of interest" description="Disordered" evidence="8">
    <location>
        <begin position="765"/>
        <end position="787"/>
    </location>
</feature>
<dbReference type="VEuPathDB" id="FungiDB:AeMF1_010808"/>
<feature type="transmembrane region" description="Helical" evidence="9">
    <location>
        <begin position="150"/>
        <end position="169"/>
    </location>
</feature>
<dbReference type="Proteomes" id="UP000481153">
    <property type="component" value="Unassembled WGS sequence"/>
</dbReference>
<dbReference type="Pfam" id="PF01595">
    <property type="entry name" value="CNNM"/>
    <property type="match status" value="1"/>
</dbReference>
<dbReference type="Gene3D" id="3.10.580.10">
    <property type="entry name" value="CBS-domain"/>
    <property type="match status" value="1"/>
</dbReference>
<dbReference type="SUPFAM" id="SSF54631">
    <property type="entry name" value="CBS-domain pair"/>
    <property type="match status" value="1"/>
</dbReference>
<keyword evidence="4 7" id="KW-1133">Transmembrane helix</keyword>
<proteinExistence type="predicted"/>
<keyword evidence="3" id="KW-0677">Repeat</keyword>
<evidence type="ECO:0000256" key="7">
    <source>
        <dbReference type="PROSITE-ProRule" id="PRU01193"/>
    </source>
</evidence>
<reference evidence="12 13" key="1">
    <citation type="submission" date="2019-07" db="EMBL/GenBank/DDBJ databases">
        <title>Genomics analysis of Aphanomyces spp. identifies a new class of oomycete effector associated with host adaptation.</title>
        <authorList>
            <person name="Gaulin E."/>
        </authorList>
    </citation>
    <scope>NUCLEOTIDE SEQUENCE [LARGE SCALE GENOMIC DNA]</scope>
    <source>
        <strain evidence="12 13">ATCC 201684</strain>
    </source>
</reference>
<feature type="transmembrane region" description="Helical" evidence="9">
    <location>
        <begin position="27"/>
        <end position="51"/>
    </location>
</feature>
<evidence type="ECO:0000313" key="12">
    <source>
        <dbReference type="EMBL" id="KAF0736717.1"/>
    </source>
</evidence>
<evidence type="ECO:0000256" key="5">
    <source>
        <dbReference type="ARBA" id="ARBA00023136"/>
    </source>
</evidence>
<dbReference type="CDD" id="cd04590">
    <property type="entry name" value="CBS_pair_CorC_HlyC_assoc"/>
    <property type="match status" value="1"/>
</dbReference>
<feature type="domain" description="CBS" evidence="10">
    <location>
        <begin position="229"/>
        <end position="289"/>
    </location>
</feature>
<dbReference type="GO" id="GO:0016020">
    <property type="term" value="C:membrane"/>
    <property type="evidence" value="ECO:0007669"/>
    <property type="project" value="UniProtKB-SubCell"/>
</dbReference>
<dbReference type="FunFam" id="3.10.580.10:FF:000006">
    <property type="entry name" value="DUF21 and CBS domain protein"/>
    <property type="match status" value="1"/>
</dbReference>
<keyword evidence="13" id="KW-1185">Reference proteome</keyword>
<evidence type="ECO:0000256" key="3">
    <source>
        <dbReference type="ARBA" id="ARBA00022737"/>
    </source>
</evidence>
<feature type="transmembrane region" description="Helical" evidence="9">
    <location>
        <begin position="94"/>
        <end position="115"/>
    </location>
</feature>
<evidence type="ECO:0000256" key="1">
    <source>
        <dbReference type="ARBA" id="ARBA00004141"/>
    </source>
</evidence>
<evidence type="ECO:0000313" key="13">
    <source>
        <dbReference type="Proteomes" id="UP000481153"/>
    </source>
</evidence>
<dbReference type="PROSITE" id="PS51846">
    <property type="entry name" value="CNNM"/>
    <property type="match status" value="1"/>
</dbReference>
<feature type="domain" description="CNNM transmembrane" evidence="11">
    <location>
        <begin position="23"/>
        <end position="214"/>
    </location>
</feature>
<evidence type="ECO:0000256" key="6">
    <source>
        <dbReference type="PROSITE-ProRule" id="PRU00703"/>
    </source>
</evidence>
<comment type="caution">
    <text evidence="12">The sequence shown here is derived from an EMBL/GenBank/DDBJ whole genome shotgun (WGS) entry which is preliminary data.</text>
</comment>
<dbReference type="Pfam" id="PF00571">
    <property type="entry name" value="CBS"/>
    <property type="match status" value="1"/>
</dbReference>
<evidence type="ECO:0000259" key="10">
    <source>
        <dbReference type="PROSITE" id="PS51371"/>
    </source>
</evidence>
<name>A0A6G0X9E8_9STRA</name>
<comment type="subcellular location">
    <subcellularLocation>
        <location evidence="1">Membrane</location>
        <topology evidence="1">Multi-pass membrane protein</topology>
    </subcellularLocation>
</comment>
<dbReference type="PANTHER" id="PTHR12064:SF94">
    <property type="entry name" value="UNEXTENDED PROTEIN"/>
    <property type="match status" value="1"/>
</dbReference>
<keyword evidence="5 7" id="KW-0472">Membrane</keyword>
<keyword evidence="2 7" id="KW-0812">Transmembrane</keyword>
<protein>
    <recommendedName>
        <fullName evidence="14">CNNM transmembrane domain-containing protein</fullName>
    </recommendedName>
</protein>
<gene>
    <name evidence="12" type="ORF">Ae201684_007164</name>
</gene>
<evidence type="ECO:0000256" key="2">
    <source>
        <dbReference type="ARBA" id="ARBA00022692"/>
    </source>
</evidence>
<evidence type="ECO:0000259" key="11">
    <source>
        <dbReference type="PROSITE" id="PS51846"/>
    </source>
</evidence>
<dbReference type="InterPro" id="IPR002550">
    <property type="entry name" value="CNNM"/>
</dbReference>
<keyword evidence="6" id="KW-0129">CBS domain</keyword>
<organism evidence="12 13">
    <name type="scientific">Aphanomyces euteiches</name>
    <dbReference type="NCBI Taxonomy" id="100861"/>
    <lineage>
        <taxon>Eukaryota</taxon>
        <taxon>Sar</taxon>
        <taxon>Stramenopiles</taxon>
        <taxon>Oomycota</taxon>
        <taxon>Saprolegniomycetes</taxon>
        <taxon>Saprolegniales</taxon>
        <taxon>Verrucalvaceae</taxon>
        <taxon>Aphanomyces</taxon>
    </lineage>
</organism>
<dbReference type="InterPro" id="IPR046342">
    <property type="entry name" value="CBS_dom_sf"/>
</dbReference>
<feature type="transmembrane region" description="Helical" evidence="9">
    <location>
        <begin position="121"/>
        <end position="138"/>
    </location>
</feature>